<dbReference type="WBParaSite" id="ACRNAN_scaffold12129.g24325.t1">
    <property type="protein sequence ID" value="ACRNAN_scaffold12129.g24325.t1"/>
    <property type="gene ID" value="ACRNAN_scaffold12129.g24325"/>
</dbReference>
<name>A0A914CM16_9BILA</name>
<evidence type="ECO:0000313" key="1">
    <source>
        <dbReference type="Proteomes" id="UP000887540"/>
    </source>
</evidence>
<organism evidence="1 2">
    <name type="scientific">Acrobeloides nanus</name>
    <dbReference type="NCBI Taxonomy" id="290746"/>
    <lineage>
        <taxon>Eukaryota</taxon>
        <taxon>Metazoa</taxon>
        <taxon>Ecdysozoa</taxon>
        <taxon>Nematoda</taxon>
        <taxon>Chromadorea</taxon>
        <taxon>Rhabditida</taxon>
        <taxon>Tylenchina</taxon>
        <taxon>Cephalobomorpha</taxon>
        <taxon>Cephaloboidea</taxon>
        <taxon>Cephalobidae</taxon>
        <taxon>Acrobeloides</taxon>
    </lineage>
</organism>
<dbReference type="AlphaFoldDB" id="A0A914CM16"/>
<proteinExistence type="predicted"/>
<reference evidence="2" key="1">
    <citation type="submission" date="2022-11" db="UniProtKB">
        <authorList>
            <consortium name="WormBaseParasite"/>
        </authorList>
    </citation>
    <scope>IDENTIFICATION</scope>
</reference>
<protein>
    <submittedName>
        <fullName evidence="2">Uncharacterized protein</fullName>
    </submittedName>
</protein>
<evidence type="ECO:0000313" key="2">
    <source>
        <dbReference type="WBParaSite" id="ACRNAN_scaffold12129.g24325.t1"/>
    </source>
</evidence>
<keyword evidence="1" id="KW-1185">Reference proteome</keyword>
<accession>A0A914CM16</accession>
<sequence>ALKRSLIQTEIDDGVDLIIDRIENFLVFDSEEETDNDMIE</sequence>
<dbReference type="Proteomes" id="UP000887540">
    <property type="component" value="Unplaced"/>
</dbReference>